<evidence type="ECO:0000259" key="1">
    <source>
        <dbReference type="Pfam" id="PF07238"/>
    </source>
</evidence>
<keyword evidence="3" id="KW-1185">Reference proteome</keyword>
<sequence>MSDDKKVVDFNEKRKQSIEQKRRTFERVVFQEFLGVYTVVDDQGSNFPIKLVDISKDGCQFQLPFSLKAKNQFKSGTEVTLKLYFTKGSYVPAVVTVRHASEYIDKDGDAWLRLGGEFDTSLPSFKAISHFIDFIYQYAEFSCLDKGESKVFFL</sequence>
<dbReference type="InterPro" id="IPR009875">
    <property type="entry name" value="PilZ_domain"/>
</dbReference>
<gene>
    <name evidence="2" type="ORF">SOO65_15975</name>
</gene>
<dbReference type="GO" id="GO:0035438">
    <property type="term" value="F:cyclic-di-GMP binding"/>
    <property type="evidence" value="ECO:0007669"/>
    <property type="project" value="InterPro"/>
</dbReference>
<dbReference type="Pfam" id="PF07238">
    <property type="entry name" value="PilZ"/>
    <property type="match status" value="1"/>
</dbReference>
<proteinExistence type="predicted"/>
<dbReference type="Proteomes" id="UP001324634">
    <property type="component" value="Chromosome"/>
</dbReference>
<dbReference type="KEGG" id="psti:SOO65_15975"/>
<dbReference type="Gene3D" id="2.40.10.220">
    <property type="entry name" value="predicted glycosyltransferase like domains"/>
    <property type="match status" value="1"/>
</dbReference>
<evidence type="ECO:0000313" key="3">
    <source>
        <dbReference type="Proteomes" id="UP001324634"/>
    </source>
</evidence>
<protein>
    <submittedName>
        <fullName evidence="2">PilZ domain-containing protein</fullName>
    </submittedName>
</protein>
<name>A0AAX4HLZ9_9BACT</name>
<dbReference type="RefSeq" id="WP_321392522.1">
    <property type="nucleotide sequence ID" value="NZ_CP139487.1"/>
</dbReference>
<dbReference type="EMBL" id="CP139487">
    <property type="protein sequence ID" value="WPU64193.1"/>
    <property type="molecule type" value="Genomic_DNA"/>
</dbReference>
<organism evidence="2 3">
    <name type="scientific">Peredibacter starrii</name>
    <dbReference type="NCBI Taxonomy" id="28202"/>
    <lineage>
        <taxon>Bacteria</taxon>
        <taxon>Pseudomonadati</taxon>
        <taxon>Bdellovibrionota</taxon>
        <taxon>Bacteriovoracia</taxon>
        <taxon>Bacteriovoracales</taxon>
        <taxon>Bacteriovoracaceae</taxon>
        <taxon>Peredibacter</taxon>
    </lineage>
</organism>
<reference evidence="2 3" key="1">
    <citation type="submission" date="2023-11" db="EMBL/GenBank/DDBJ databases">
        <title>Peredibacter starrii A3.12.</title>
        <authorList>
            <person name="Mitchell R.J."/>
        </authorList>
    </citation>
    <scope>NUCLEOTIDE SEQUENCE [LARGE SCALE GENOMIC DNA]</scope>
    <source>
        <strain evidence="2 3">A3.12</strain>
    </source>
</reference>
<feature type="domain" description="PilZ" evidence="1">
    <location>
        <begin position="22"/>
        <end position="118"/>
    </location>
</feature>
<dbReference type="AlphaFoldDB" id="A0AAX4HLZ9"/>
<accession>A0AAX4HLZ9</accession>
<evidence type="ECO:0000313" key="2">
    <source>
        <dbReference type="EMBL" id="WPU64193.1"/>
    </source>
</evidence>